<evidence type="ECO:0000256" key="3">
    <source>
        <dbReference type="ARBA" id="ARBA00012967"/>
    </source>
</evidence>
<dbReference type="PANTHER" id="PTHR43128">
    <property type="entry name" value="L-2-HYDROXYCARBOXYLATE DEHYDROGENASE (NAD(P)(+))"/>
    <property type="match status" value="1"/>
</dbReference>
<comment type="caution">
    <text evidence="12">The sequence shown here is derived from an EMBL/GenBank/DDBJ whole genome shotgun (WGS) entry which is preliminary data.</text>
</comment>
<dbReference type="Pfam" id="PF00056">
    <property type="entry name" value="Ldh_1_N"/>
    <property type="match status" value="1"/>
</dbReference>
<evidence type="ECO:0000256" key="7">
    <source>
        <dbReference type="HAMAP-Rule" id="MF_00488"/>
    </source>
</evidence>
<dbReference type="GO" id="GO:0005737">
    <property type="term" value="C:cytoplasm"/>
    <property type="evidence" value="ECO:0007669"/>
    <property type="project" value="UniProtKB-SubCell"/>
</dbReference>
<dbReference type="NCBIfam" id="TIGR01771">
    <property type="entry name" value="L-LDH-NAD"/>
    <property type="match status" value="1"/>
</dbReference>
<sequence>MNKIILVGNGDVGSSYSFALVAQGIGTEIGIIDLNQQKVSGDIKDLAHGLAYVAPKSIYSASYQDCSDADLVVITAGAAQITGETRLELLNRNARIMKTIVTEIVESGFQGIFLIASNPVDVLTQYVKELTGFPANKVIGSGTSLDTARLRNTIGERIKVDPRDVNIFVLGEHGDTQFPVWSHGNIGGLSIEEWLDKHPDLSRNDLDEIAKEVREAAYTIIEAKGSTHYGIAISLARITKAILNDENAVLPVSVHLTGEYGASDICISSTAVINKNGIKEIIEIPLNEEEMKKMSTSIEALKKMIV</sequence>
<evidence type="ECO:0000256" key="4">
    <source>
        <dbReference type="ARBA" id="ARBA00023002"/>
    </source>
</evidence>
<dbReference type="Gene3D" id="3.90.110.10">
    <property type="entry name" value="Lactate dehydrogenase/glycoside hydrolase, family 4, C-terminal"/>
    <property type="match status" value="1"/>
</dbReference>
<dbReference type="InterPro" id="IPR011304">
    <property type="entry name" value="L-lactate_DH"/>
</dbReference>
<dbReference type="PROSITE" id="PS00064">
    <property type="entry name" value="L_LDH"/>
    <property type="match status" value="1"/>
</dbReference>
<feature type="binding site" evidence="7">
    <location>
        <begin position="116"/>
        <end position="118"/>
    </location>
    <ligand>
        <name>NAD(+)</name>
        <dbReference type="ChEBI" id="CHEBI:57540"/>
    </ligand>
</feature>
<feature type="binding site" evidence="7">
    <location>
        <position position="80"/>
    </location>
    <ligand>
        <name>substrate</name>
    </ligand>
</feature>
<feature type="binding site" evidence="7 9">
    <location>
        <position position="33"/>
    </location>
    <ligand>
        <name>NAD(+)</name>
        <dbReference type="ChEBI" id="CHEBI:57540"/>
    </ligand>
</feature>
<comment type="caution">
    <text evidence="7">Lacks conserved residue(s) required for the propagation of feature annotation.</text>
</comment>
<dbReference type="EMBL" id="MIEK01000012">
    <property type="protein sequence ID" value="OEH82962.1"/>
    <property type="molecule type" value="Genomic_DNA"/>
</dbReference>
<dbReference type="HAMAP" id="MF_00488">
    <property type="entry name" value="Lactate_dehydrog"/>
    <property type="match status" value="1"/>
</dbReference>
<feature type="binding site" evidence="9">
    <location>
        <position position="93"/>
    </location>
    <ligand>
        <name>NAD(+)</name>
        <dbReference type="ChEBI" id="CHEBI:57540"/>
    </ligand>
</feature>
<evidence type="ECO:0000259" key="11">
    <source>
        <dbReference type="Pfam" id="PF02866"/>
    </source>
</evidence>
<dbReference type="Pfam" id="PF02866">
    <property type="entry name" value="Ldh_1_C"/>
    <property type="match status" value="1"/>
</dbReference>
<accession>A0A1E5KYJ7</accession>
<dbReference type="Proteomes" id="UP000095256">
    <property type="component" value="Unassembled WGS sequence"/>
</dbReference>
<evidence type="ECO:0000313" key="12">
    <source>
        <dbReference type="EMBL" id="OEH82962.1"/>
    </source>
</evidence>
<comment type="function">
    <text evidence="7">Catalyzes the conversion of lactate to pyruvate.</text>
</comment>
<dbReference type="InterPro" id="IPR022383">
    <property type="entry name" value="Lactate/malate_DH_C"/>
</dbReference>
<comment type="similarity">
    <text evidence="2 7">Belongs to the LDH/MDH superfamily. LDH family.</text>
</comment>
<keyword evidence="5 7" id="KW-0520">NAD</keyword>
<keyword evidence="7" id="KW-0963">Cytoplasm</keyword>
<feature type="modified residue" description="Phosphotyrosine" evidence="7">
    <location>
        <position position="218"/>
    </location>
</feature>
<dbReference type="InterPro" id="IPR015955">
    <property type="entry name" value="Lactate_DH/Glyco_Ohase_4_C"/>
</dbReference>
<evidence type="ECO:0000256" key="8">
    <source>
        <dbReference type="PIRSR" id="PIRSR000102-1"/>
    </source>
</evidence>
<evidence type="ECO:0000256" key="2">
    <source>
        <dbReference type="ARBA" id="ARBA00006054"/>
    </source>
</evidence>
<feature type="binding site" evidence="7">
    <location>
        <begin position="146"/>
        <end position="149"/>
    </location>
    <ligand>
        <name>substrate</name>
    </ligand>
</feature>
<keyword evidence="7" id="KW-0597">Phosphoprotein</keyword>
<dbReference type="InterPro" id="IPR018177">
    <property type="entry name" value="L-lactate_DH_AS"/>
</dbReference>
<dbReference type="AlphaFoldDB" id="A0A1E5KYJ7"/>
<evidence type="ECO:0000256" key="9">
    <source>
        <dbReference type="PIRSR" id="PIRSR000102-3"/>
    </source>
</evidence>
<dbReference type="InterPro" id="IPR001236">
    <property type="entry name" value="Lactate/malate_DH_N"/>
</dbReference>
<organism evidence="12 13">
    <name type="scientific">Enterococcus rivorum</name>
    <dbReference type="NCBI Taxonomy" id="762845"/>
    <lineage>
        <taxon>Bacteria</taxon>
        <taxon>Bacillati</taxon>
        <taxon>Bacillota</taxon>
        <taxon>Bacilli</taxon>
        <taxon>Lactobacillales</taxon>
        <taxon>Enterococcaceae</taxon>
        <taxon>Enterococcus</taxon>
    </lineage>
</organism>
<evidence type="ECO:0000256" key="1">
    <source>
        <dbReference type="ARBA" id="ARBA00004843"/>
    </source>
</evidence>
<name>A0A1E5KYJ7_9ENTE</name>
<evidence type="ECO:0000256" key="6">
    <source>
        <dbReference type="ARBA" id="ARBA00049258"/>
    </source>
</evidence>
<dbReference type="STRING" id="762845.BCR26_01425"/>
<feature type="binding site" evidence="7">
    <location>
        <position position="99"/>
    </location>
    <ligand>
        <name>NAD(+)</name>
        <dbReference type="ChEBI" id="CHEBI:57540"/>
    </ligand>
</feature>
<keyword evidence="13" id="KW-1185">Reference proteome</keyword>
<dbReference type="OrthoDB" id="9802969at2"/>
<dbReference type="GO" id="GO:0006089">
    <property type="term" value="P:lactate metabolic process"/>
    <property type="evidence" value="ECO:0007669"/>
    <property type="project" value="TreeGrafter"/>
</dbReference>
<comment type="pathway">
    <text evidence="1 7">Fermentation; pyruvate fermentation to lactate; (S)-lactate from pyruvate: step 1/1.</text>
</comment>
<comment type="subunit">
    <text evidence="7">Homotetramer.</text>
</comment>
<feature type="domain" description="Lactate/malate dehydrogenase N-terminal" evidence="10">
    <location>
        <begin position="3"/>
        <end position="140"/>
    </location>
</feature>
<dbReference type="NCBIfam" id="NF000824">
    <property type="entry name" value="PRK00066.1"/>
    <property type="match status" value="1"/>
</dbReference>
<feature type="binding site" evidence="7">
    <location>
        <begin position="118"/>
        <end position="121"/>
    </location>
    <ligand>
        <name>substrate</name>
    </ligand>
</feature>
<gene>
    <name evidence="7" type="primary">ldh</name>
    <name evidence="12" type="ORF">BCR26_01425</name>
</gene>
<protein>
    <recommendedName>
        <fullName evidence="3 7">L-lactate dehydrogenase</fullName>
        <shortName evidence="7">L-LDH</shortName>
        <ecNumber evidence="3 7">1.1.1.27</ecNumber>
    </recommendedName>
</protein>
<feature type="binding site" evidence="9">
    <location>
        <begin position="8"/>
        <end position="13"/>
    </location>
    <ligand>
        <name>NAD(+)</name>
        <dbReference type="ChEBI" id="CHEBI:57540"/>
    </ligand>
</feature>
<feature type="binding site" evidence="7">
    <location>
        <position position="63"/>
    </location>
    <ligand>
        <name>NAD(+)</name>
        <dbReference type="ChEBI" id="CHEBI:57540"/>
    </ligand>
</feature>
<dbReference type="InterPro" id="IPR036291">
    <property type="entry name" value="NAD(P)-bd_dom_sf"/>
</dbReference>
<dbReference type="InterPro" id="IPR001557">
    <property type="entry name" value="L-lactate/malate_DH"/>
</dbReference>
<dbReference type="PANTHER" id="PTHR43128:SF16">
    <property type="entry name" value="L-LACTATE DEHYDROGENASE"/>
    <property type="match status" value="1"/>
</dbReference>
<dbReference type="SUPFAM" id="SSF51735">
    <property type="entry name" value="NAD(P)-binding Rossmann-fold domains"/>
    <property type="match status" value="1"/>
</dbReference>
<evidence type="ECO:0000313" key="13">
    <source>
        <dbReference type="Proteomes" id="UP000095256"/>
    </source>
</evidence>
<proteinExistence type="inferred from homology"/>
<dbReference type="SUPFAM" id="SSF56327">
    <property type="entry name" value="LDH C-terminal domain-like"/>
    <property type="match status" value="1"/>
</dbReference>
<feature type="binding site" evidence="7">
    <location>
        <position position="38"/>
    </location>
    <ligand>
        <name>NAD(+)</name>
        <dbReference type="ChEBI" id="CHEBI:57540"/>
    </ligand>
</feature>
<feature type="binding site" evidence="7">
    <location>
        <position position="86"/>
    </location>
    <ligand>
        <name>substrate</name>
    </ligand>
</feature>
<feature type="binding site" evidence="7">
    <location>
        <begin position="77"/>
        <end position="78"/>
    </location>
    <ligand>
        <name>NAD(+)</name>
        <dbReference type="ChEBI" id="CHEBI:57540"/>
    </ligand>
</feature>
<reference evidence="12 13" key="1">
    <citation type="submission" date="2016-09" db="EMBL/GenBank/DDBJ databases">
        <authorList>
            <person name="Capua I."/>
            <person name="De Benedictis P."/>
            <person name="Joannis T."/>
            <person name="Lombin L.H."/>
            <person name="Cattoli G."/>
        </authorList>
    </citation>
    <scope>NUCLEOTIDE SEQUENCE [LARGE SCALE GENOMIC DNA]</scope>
    <source>
        <strain evidence="12 13">LMG 25899</strain>
    </source>
</reference>
<comment type="catalytic activity">
    <reaction evidence="6 7">
        <text>(S)-lactate + NAD(+) = pyruvate + NADH + H(+)</text>
        <dbReference type="Rhea" id="RHEA:23444"/>
        <dbReference type="ChEBI" id="CHEBI:15361"/>
        <dbReference type="ChEBI" id="CHEBI:15378"/>
        <dbReference type="ChEBI" id="CHEBI:16651"/>
        <dbReference type="ChEBI" id="CHEBI:57540"/>
        <dbReference type="ChEBI" id="CHEBI:57945"/>
        <dbReference type="EC" id="1.1.1.27"/>
    </reaction>
</comment>
<feature type="binding site" evidence="7">
    <location>
        <position position="227"/>
    </location>
    <ligand>
        <name>substrate</name>
    </ligand>
</feature>
<feature type="domain" description="Lactate/malate dehydrogenase C-terminal" evidence="11">
    <location>
        <begin position="143"/>
        <end position="305"/>
    </location>
</feature>
<keyword evidence="4 7" id="KW-0560">Oxidoreductase</keyword>
<dbReference type="CDD" id="cd05291">
    <property type="entry name" value="HicDH_like"/>
    <property type="match status" value="1"/>
</dbReference>
<dbReference type="UniPathway" id="UPA00554">
    <property type="reaction ID" value="UER00611"/>
</dbReference>
<dbReference type="GO" id="GO:0004459">
    <property type="term" value="F:L-lactate dehydrogenase (NAD+) activity"/>
    <property type="evidence" value="ECO:0007669"/>
    <property type="project" value="UniProtKB-UniRule"/>
</dbReference>
<feature type="binding site" evidence="7">
    <location>
        <position position="141"/>
    </location>
    <ligand>
        <name>NAD(+)</name>
        <dbReference type="ChEBI" id="CHEBI:57540"/>
    </ligand>
</feature>
<evidence type="ECO:0000259" key="10">
    <source>
        <dbReference type="Pfam" id="PF00056"/>
    </source>
</evidence>
<feature type="active site" description="Proton acceptor" evidence="7 8">
    <location>
        <position position="173"/>
    </location>
</feature>
<comment type="subcellular location">
    <subcellularLocation>
        <location evidence="7">Cytoplasm</location>
    </subcellularLocation>
</comment>
<dbReference type="PRINTS" id="PR00086">
    <property type="entry name" value="LLDHDRGNASE"/>
</dbReference>
<dbReference type="PIRSF" id="PIRSF000102">
    <property type="entry name" value="Lac_mal_DH"/>
    <property type="match status" value="1"/>
</dbReference>
<evidence type="ECO:0000256" key="5">
    <source>
        <dbReference type="ARBA" id="ARBA00023027"/>
    </source>
</evidence>
<dbReference type="Gene3D" id="3.40.50.720">
    <property type="entry name" value="NAD(P)-binding Rossmann-like Domain"/>
    <property type="match status" value="1"/>
</dbReference>
<dbReference type="RefSeq" id="WP_069697917.1">
    <property type="nucleotide sequence ID" value="NZ_JAGGMA010000002.1"/>
</dbReference>
<dbReference type="GO" id="GO:0006096">
    <property type="term" value="P:glycolytic process"/>
    <property type="evidence" value="ECO:0007669"/>
    <property type="project" value="UniProtKB-UniRule"/>
</dbReference>
<dbReference type="EC" id="1.1.1.27" evidence="3 7"/>
<feature type="binding site" evidence="7">
    <location>
        <position position="12"/>
    </location>
    <ligand>
        <name>NAD(+)</name>
        <dbReference type="ChEBI" id="CHEBI:57540"/>
    </ligand>
</feature>